<dbReference type="GO" id="GO:0003677">
    <property type="term" value="F:DNA binding"/>
    <property type="evidence" value="ECO:0007669"/>
    <property type="project" value="UniProtKB-KW"/>
</dbReference>
<dbReference type="Gene3D" id="2.10.109.10">
    <property type="entry name" value="Umud Fragment, subunit A"/>
    <property type="match status" value="1"/>
</dbReference>
<dbReference type="InterPro" id="IPR010982">
    <property type="entry name" value="Lambda_DNA-bd_dom_sf"/>
</dbReference>
<comment type="caution">
    <text evidence="5">The sequence shown here is derived from an EMBL/GenBank/DDBJ whole genome shotgun (WGS) entry which is preliminary data.</text>
</comment>
<dbReference type="SMART" id="SM00530">
    <property type="entry name" value="HTH_XRE"/>
    <property type="match status" value="1"/>
</dbReference>
<accession>A0A2T0U0S2</accession>
<dbReference type="CDD" id="cd06529">
    <property type="entry name" value="S24_LexA-like"/>
    <property type="match status" value="1"/>
</dbReference>
<dbReference type="PROSITE" id="PS50943">
    <property type="entry name" value="HTH_CROC1"/>
    <property type="match status" value="1"/>
</dbReference>
<dbReference type="SUPFAM" id="SSF47413">
    <property type="entry name" value="lambda repressor-like DNA-binding domains"/>
    <property type="match status" value="1"/>
</dbReference>
<dbReference type="AlphaFoldDB" id="A0A2T0U0S2"/>
<dbReference type="Pfam" id="PF00717">
    <property type="entry name" value="Peptidase_S24"/>
    <property type="match status" value="1"/>
</dbReference>
<keyword evidence="2" id="KW-0238">DNA-binding</keyword>
<evidence type="ECO:0000256" key="2">
    <source>
        <dbReference type="ARBA" id="ARBA00023125"/>
    </source>
</evidence>
<feature type="domain" description="HTH cro/C1-type" evidence="4">
    <location>
        <begin position="8"/>
        <end position="64"/>
    </location>
</feature>
<reference evidence="5 6" key="1">
    <citation type="submission" date="2018-03" db="EMBL/GenBank/DDBJ databases">
        <title>Genomic Encyclopedia of Type Strains, Phase III (KMG-III): the genomes of soil and plant-associated and newly described type strains.</title>
        <authorList>
            <person name="Whitman W."/>
        </authorList>
    </citation>
    <scope>NUCLEOTIDE SEQUENCE [LARGE SCALE GENOMIC DNA]</scope>
    <source>
        <strain evidence="5 6">CGMCC 1.9313</strain>
    </source>
</reference>
<proteinExistence type="predicted"/>
<dbReference type="EMBL" id="PVTH01000007">
    <property type="protein sequence ID" value="PRY51493.1"/>
    <property type="molecule type" value="Genomic_DNA"/>
</dbReference>
<protein>
    <submittedName>
        <fullName evidence="5">Helix-turn-helix protein</fullName>
    </submittedName>
</protein>
<dbReference type="Gene3D" id="1.10.260.40">
    <property type="entry name" value="lambda repressor-like DNA-binding domains"/>
    <property type="match status" value="1"/>
</dbReference>
<dbReference type="PANTHER" id="PTHR40661:SF1">
    <property type="entry name" value="HTH CRO_C1-TYPE DOMAIN-CONTAINING PROTEIN"/>
    <property type="match status" value="1"/>
</dbReference>
<dbReference type="InterPro" id="IPR015927">
    <property type="entry name" value="Peptidase_S24_S26A/B/C"/>
</dbReference>
<dbReference type="CDD" id="cd00093">
    <property type="entry name" value="HTH_XRE"/>
    <property type="match status" value="1"/>
</dbReference>
<evidence type="ECO:0000313" key="5">
    <source>
        <dbReference type="EMBL" id="PRY51493.1"/>
    </source>
</evidence>
<dbReference type="SUPFAM" id="SSF51306">
    <property type="entry name" value="LexA/Signal peptidase"/>
    <property type="match status" value="1"/>
</dbReference>
<dbReference type="PANTHER" id="PTHR40661">
    <property type="match status" value="1"/>
</dbReference>
<dbReference type="RefSeq" id="WP_106293790.1">
    <property type="nucleotide sequence ID" value="NZ_PVTH01000007.1"/>
</dbReference>
<evidence type="ECO:0000256" key="1">
    <source>
        <dbReference type="ARBA" id="ARBA00023015"/>
    </source>
</evidence>
<sequence>MDDFRSQLRSKRRGAELTQEELGKLVGVSKAAISQFEKGTISPQPEVLHKLEETLDTKFTLTEKLNDHTLQSKAEGDYIPMYNAPAAASGVEIYNDTQSGKVIGYMSFPGITKGSFALPVYGNSMNPTLVNGCWTVLRPIENKNAIIWGEVYYIEWENYRMYKRLLLADNEDEVILWSDNQEEKINGRPIHSPILIKKVEIFKLCLVTDIYKKPNH</sequence>
<dbReference type="InterPro" id="IPR001387">
    <property type="entry name" value="Cro/C1-type_HTH"/>
</dbReference>
<gene>
    <name evidence="5" type="ORF">B0I27_10778</name>
</gene>
<name>A0A2T0U0S2_9SPHI</name>
<dbReference type="OrthoDB" id="796548at2"/>
<evidence type="ECO:0000313" key="6">
    <source>
        <dbReference type="Proteomes" id="UP000238034"/>
    </source>
</evidence>
<dbReference type="InterPro" id="IPR039418">
    <property type="entry name" value="LexA-like"/>
</dbReference>
<dbReference type="InterPro" id="IPR036286">
    <property type="entry name" value="LexA/Signal_pep-like_sf"/>
</dbReference>
<evidence type="ECO:0000259" key="4">
    <source>
        <dbReference type="PROSITE" id="PS50943"/>
    </source>
</evidence>
<dbReference type="Pfam" id="PF01381">
    <property type="entry name" value="HTH_3"/>
    <property type="match status" value="1"/>
</dbReference>
<organism evidence="5 6">
    <name type="scientific">Arcticibacter pallidicorallinus</name>
    <dbReference type="NCBI Taxonomy" id="1259464"/>
    <lineage>
        <taxon>Bacteria</taxon>
        <taxon>Pseudomonadati</taxon>
        <taxon>Bacteroidota</taxon>
        <taxon>Sphingobacteriia</taxon>
        <taxon>Sphingobacteriales</taxon>
        <taxon>Sphingobacteriaceae</taxon>
        <taxon>Arcticibacter</taxon>
    </lineage>
</organism>
<keyword evidence="3" id="KW-0804">Transcription</keyword>
<keyword evidence="6" id="KW-1185">Reference proteome</keyword>
<dbReference type="Proteomes" id="UP000238034">
    <property type="component" value="Unassembled WGS sequence"/>
</dbReference>
<keyword evidence="1" id="KW-0805">Transcription regulation</keyword>
<evidence type="ECO:0000256" key="3">
    <source>
        <dbReference type="ARBA" id="ARBA00023163"/>
    </source>
</evidence>